<dbReference type="PANTHER" id="PTHR34988">
    <property type="entry name" value="PROTEIN, PUTATIVE-RELATED"/>
    <property type="match status" value="1"/>
</dbReference>
<gene>
    <name evidence="2" type="ORF">GZ78_08785</name>
</gene>
<dbReference type="SUPFAM" id="SSF117856">
    <property type="entry name" value="AF0104/ALDC/Ptd012-like"/>
    <property type="match status" value="1"/>
</dbReference>
<proteinExistence type="predicted"/>
<dbReference type="Pfam" id="PF03479">
    <property type="entry name" value="PCC"/>
    <property type="match status" value="1"/>
</dbReference>
<feature type="domain" description="PPC" evidence="1">
    <location>
        <begin position="1"/>
        <end position="127"/>
    </location>
</feature>
<protein>
    <recommendedName>
        <fullName evidence="1">PPC domain-containing protein</fullName>
    </recommendedName>
</protein>
<dbReference type="PANTHER" id="PTHR34988:SF1">
    <property type="entry name" value="DNA-BINDING PROTEIN"/>
    <property type="match status" value="1"/>
</dbReference>
<dbReference type="STRING" id="1137799.GZ78_08785"/>
<dbReference type="RefSeq" id="WP_034834640.1">
    <property type="nucleotide sequence ID" value="NZ_JOKH01000002.1"/>
</dbReference>
<organism evidence="2 3">
    <name type="scientific">Endozoicomonas numazuensis</name>
    <dbReference type="NCBI Taxonomy" id="1137799"/>
    <lineage>
        <taxon>Bacteria</taxon>
        <taxon>Pseudomonadati</taxon>
        <taxon>Pseudomonadota</taxon>
        <taxon>Gammaproteobacteria</taxon>
        <taxon>Oceanospirillales</taxon>
        <taxon>Endozoicomonadaceae</taxon>
        <taxon>Endozoicomonas</taxon>
    </lineage>
</organism>
<dbReference type="CDD" id="cd11378">
    <property type="entry name" value="DUF296"/>
    <property type="match status" value="1"/>
</dbReference>
<accession>A0A081NH43</accession>
<reference evidence="2 3" key="1">
    <citation type="submission" date="2014-06" db="EMBL/GenBank/DDBJ databases">
        <title>Whole Genome Sequences of Three Symbiotic Endozoicomonas Bacteria.</title>
        <authorList>
            <person name="Neave M.J."/>
            <person name="Apprill A."/>
            <person name="Voolstra C.R."/>
        </authorList>
    </citation>
    <scope>NUCLEOTIDE SEQUENCE [LARGE SCALE GENOMIC DNA]</scope>
    <source>
        <strain evidence="2 3">DSM 25634</strain>
    </source>
</reference>
<dbReference type="EMBL" id="JOKH01000002">
    <property type="protein sequence ID" value="KEQ17766.1"/>
    <property type="molecule type" value="Genomic_DNA"/>
</dbReference>
<dbReference type="AlphaFoldDB" id="A0A081NH43"/>
<name>A0A081NH43_9GAMM</name>
<evidence type="ECO:0000313" key="2">
    <source>
        <dbReference type="EMBL" id="KEQ17766.1"/>
    </source>
</evidence>
<dbReference type="eggNOG" id="COG1661">
    <property type="taxonomic scope" value="Bacteria"/>
</dbReference>
<dbReference type="InterPro" id="IPR005175">
    <property type="entry name" value="PPC_dom"/>
</dbReference>
<keyword evidence="3" id="KW-1185">Reference proteome</keyword>
<dbReference type="OrthoDB" id="552202at2"/>
<comment type="caution">
    <text evidence="2">The sequence shown here is derived from an EMBL/GenBank/DDBJ whole genome shotgun (WGS) entry which is preliminary data.</text>
</comment>
<dbReference type="Gene3D" id="3.30.1330.80">
    <property type="entry name" value="Hypothetical protein, similar to alpha- acetolactate decarboxylase, domain 2"/>
    <property type="match status" value="1"/>
</dbReference>
<dbReference type="Proteomes" id="UP000028073">
    <property type="component" value="Unassembled WGS sequence"/>
</dbReference>
<evidence type="ECO:0000259" key="1">
    <source>
        <dbReference type="PROSITE" id="PS51742"/>
    </source>
</evidence>
<dbReference type="PROSITE" id="PS51742">
    <property type="entry name" value="PPC"/>
    <property type="match status" value="1"/>
</dbReference>
<sequence>METCSQRFRPGDDLYLELLKCAKDWPAACLLTCVGSLKMLAVRFVGAEHEVVLSGPFEILSLTGTCCPSGLHLHICVADRAGQVKGGHLKPGSIVETTAEVVVGILEDACFTREVDGETGYLELVVKKVSQASS</sequence>
<evidence type="ECO:0000313" key="3">
    <source>
        <dbReference type="Proteomes" id="UP000028073"/>
    </source>
</evidence>